<dbReference type="AlphaFoldDB" id="A0AAW2DU15"/>
<gene>
    <name evidence="2" type="ORF">SO802_001202</name>
</gene>
<proteinExistence type="predicted"/>
<reference evidence="2 3" key="1">
    <citation type="submission" date="2024-01" db="EMBL/GenBank/DDBJ databases">
        <title>A telomere-to-telomere, gap-free genome of sweet tea (Lithocarpus litseifolius).</title>
        <authorList>
            <person name="Zhou J."/>
        </authorList>
    </citation>
    <scope>NUCLEOTIDE SEQUENCE [LARGE SCALE GENOMIC DNA]</scope>
    <source>
        <strain evidence="2">Zhou-2022a</strain>
        <tissue evidence="2">Leaf</tissue>
    </source>
</reference>
<organism evidence="2 3">
    <name type="scientific">Lithocarpus litseifolius</name>
    <dbReference type="NCBI Taxonomy" id="425828"/>
    <lineage>
        <taxon>Eukaryota</taxon>
        <taxon>Viridiplantae</taxon>
        <taxon>Streptophyta</taxon>
        <taxon>Embryophyta</taxon>
        <taxon>Tracheophyta</taxon>
        <taxon>Spermatophyta</taxon>
        <taxon>Magnoliopsida</taxon>
        <taxon>eudicotyledons</taxon>
        <taxon>Gunneridae</taxon>
        <taxon>Pentapetalae</taxon>
        <taxon>rosids</taxon>
        <taxon>fabids</taxon>
        <taxon>Fagales</taxon>
        <taxon>Fagaceae</taxon>
        <taxon>Lithocarpus</taxon>
    </lineage>
</organism>
<evidence type="ECO:0000313" key="3">
    <source>
        <dbReference type="Proteomes" id="UP001459277"/>
    </source>
</evidence>
<dbReference type="PANTHER" id="PTHR33116:SF78">
    <property type="entry name" value="OS12G0587133 PROTEIN"/>
    <property type="match status" value="1"/>
</dbReference>
<dbReference type="EMBL" id="JAZDWU010000001">
    <property type="protein sequence ID" value="KAL0014133.1"/>
    <property type="molecule type" value="Genomic_DNA"/>
</dbReference>
<keyword evidence="3" id="KW-1185">Reference proteome</keyword>
<comment type="caution">
    <text evidence="2">The sequence shown here is derived from an EMBL/GenBank/DDBJ whole genome shotgun (WGS) entry which is preliminary data.</text>
</comment>
<feature type="domain" description="Reverse transcriptase zinc-binding" evidence="1">
    <location>
        <begin position="248"/>
        <end position="336"/>
    </location>
</feature>
<dbReference type="Pfam" id="PF13966">
    <property type="entry name" value="zf-RVT"/>
    <property type="match status" value="1"/>
</dbReference>
<accession>A0AAW2DU15</accession>
<dbReference type="InterPro" id="IPR026960">
    <property type="entry name" value="RVT-Znf"/>
</dbReference>
<dbReference type="Proteomes" id="UP001459277">
    <property type="component" value="Unassembled WGS sequence"/>
</dbReference>
<evidence type="ECO:0000259" key="1">
    <source>
        <dbReference type="Pfam" id="PF13966"/>
    </source>
</evidence>
<dbReference type="PANTHER" id="PTHR33116">
    <property type="entry name" value="REVERSE TRANSCRIPTASE ZINC-BINDING DOMAIN-CONTAINING PROTEIN-RELATED-RELATED"/>
    <property type="match status" value="1"/>
</dbReference>
<protein>
    <recommendedName>
        <fullName evidence="1">Reverse transcriptase zinc-binding domain-containing protein</fullName>
    </recommendedName>
</protein>
<sequence>MTSGWLESKLAGWKANLLSLAGRVILTQSVTSTIPNYTMQCVALPSKILQGIDRISRNFLWGSSENKKKLHLISWEKVTKSKEEGGLGIQAAKPKNTALLAKLNWRFNSEKSSLWVRVLSKKYHKQRRVYRIPTRPSLCSSNWTALKKGNEIFNKGTKWVPGRDSSLSLWFDKWMDKGTLRGLISGPLNKDEENIKLKDVVGYVGWNLEHISFSFPASILLEMKATPLSFSGSEDDRLTWHYSPNGEFKLKGAYQLAIKEDDNWGKCAAPGAWVWKILALPKVKHFLWQCCHNSIAVKVILKAKDLGISPDCPVCNSEPETIIHALRDCPKAKCFWNSLLPPFSPNVFYGMPLVEWLKINSRSARISAISEMEWGTIFPMAVWIL</sequence>
<name>A0AAW2DU15_9ROSI</name>
<evidence type="ECO:0000313" key="2">
    <source>
        <dbReference type="EMBL" id="KAL0014133.1"/>
    </source>
</evidence>